<keyword evidence="4 6" id="KW-0804">Transcription</keyword>
<gene>
    <name evidence="6" type="primary">hrcA</name>
    <name evidence="9" type="ORF">SY83_14580</name>
</gene>
<dbReference type="Pfam" id="PF01628">
    <property type="entry name" value="HrcA"/>
    <property type="match status" value="1"/>
</dbReference>
<evidence type="ECO:0000256" key="2">
    <source>
        <dbReference type="ARBA" id="ARBA00023015"/>
    </source>
</evidence>
<dbReference type="STRING" id="1178515.SY83_14580"/>
<dbReference type="PANTHER" id="PTHR34824:SF1">
    <property type="entry name" value="HEAT-INDUCIBLE TRANSCRIPTION REPRESSOR HRCA"/>
    <property type="match status" value="1"/>
</dbReference>
<dbReference type="PIRSF" id="PIRSF005485">
    <property type="entry name" value="HrcA"/>
    <property type="match status" value="1"/>
</dbReference>
<dbReference type="Gene3D" id="3.30.450.40">
    <property type="match status" value="1"/>
</dbReference>
<dbReference type="InterPro" id="IPR002571">
    <property type="entry name" value="HrcA"/>
</dbReference>
<feature type="domain" description="Winged helix-turn-helix transcription repressor HrcA DNA-binding" evidence="8">
    <location>
        <begin position="1"/>
        <end position="72"/>
    </location>
</feature>
<evidence type="ECO:0000259" key="7">
    <source>
        <dbReference type="Pfam" id="PF01628"/>
    </source>
</evidence>
<dbReference type="FunFam" id="1.10.10.10:FF:000049">
    <property type="entry name" value="Heat-inducible transcription repressor HrcA"/>
    <property type="match status" value="1"/>
</dbReference>
<dbReference type="AlphaFoldDB" id="A0A172TJQ1"/>
<proteinExistence type="inferred from homology"/>
<evidence type="ECO:0000256" key="4">
    <source>
        <dbReference type="ARBA" id="ARBA00023163"/>
    </source>
</evidence>
<dbReference type="KEGG" id="pswu:SY83_14580"/>
<evidence type="ECO:0000256" key="3">
    <source>
        <dbReference type="ARBA" id="ARBA00023016"/>
    </source>
</evidence>
<dbReference type="InterPro" id="IPR029016">
    <property type="entry name" value="GAF-like_dom_sf"/>
</dbReference>
<dbReference type="EMBL" id="CP011388">
    <property type="protein sequence ID" value="ANE47289.1"/>
    <property type="molecule type" value="Genomic_DNA"/>
</dbReference>
<dbReference type="NCBIfam" id="TIGR00331">
    <property type="entry name" value="hrcA"/>
    <property type="match status" value="1"/>
</dbReference>
<dbReference type="GO" id="GO:0045892">
    <property type="term" value="P:negative regulation of DNA-templated transcription"/>
    <property type="evidence" value="ECO:0007669"/>
    <property type="project" value="UniProtKB-UniRule"/>
</dbReference>
<dbReference type="SUPFAM" id="SSF55781">
    <property type="entry name" value="GAF domain-like"/>
    <property type="match status" value="1"/>
</dbReference>
<accession>A0A172TJQ1</accession>
<dbReference type="InterPro" id="IPR036390">
    <property type="entry name" value="WH_DNA-bd_sf"/>
</dbReference>
<dbReference type="HAMAP" id="MF_00081">
    <property type="entry name" value="HrcA"/>
    <property type="match status" value="1"/>
</dbReference>
<dbReference type="Gene3D" id="3.30.390.60">
    <property type="entry name" value="Heat-inducible transcription repressor hrca homolog, domain 3"/>
    <property type="match status" value="1"/>
</dbReference>
<evidence type="ECO:0000313" key="9">
    <source>
        <dbReference type="EMBL" id="ANE47289.1"/>
    </source>
</evidence>
<dbReference type="InterPro" id="IPR021153">
    <property type="entry name" value="HrcA_C"/>
</dbReference>
<dbReference type="InterPro" id="IPR005104">
    <property type="entry name" value="WHTH_HrcA_DNA-bd"/>
</dbReference>
<dbReference type="Gene3D" id="1.10.10.10">
    <property type="entry name" value="Winged helix-like DNA-binding domain superfamily/Winged helix DNA-binding domain"/>
    <property type="match status" value="1"/>
</dbReference>
<dbReference type="Proteomes" id="UP000076927">
    <property type="component" value="Chromosome"/>
</dbReference>
<dbReference type="PATRIC" id="fig|1178515.4.peg.2927"/>
<dbReference type="GO" id="GO:0003677">
    <property type="term" value="F:DNA binding"/>
    <property type="evidence" value="ECO:0007669"/>
    <property type="project" value="InterPro"/>
</dbReference>
<dbReference type="SUPFAM" id="SSF46785">
    <property type="entry name" value="Winged helix' DNA-binding domain"/>
    <property type="match status" value="1"/>
</dbReference>
<dbReference type="Pfam" id="PF03444">
    <property type="entry name" value="WHD_HrcA"/>
    <property type="match status" value="1"/>
</dbReference>
<dbReference type="RefSeq" id="WP_068607688.1">
    <property type="nucleotide sequence ID" value="NZ_CP011388.1"/>
</dbReference>
<dbReference type="InterPro" id="IPR036388">
    <property type="entry name" value="WH-like_DNA-bd_sf"/>
</dbReference>
<name>A0A172TJQ1_9BACL</name>
<keyword evidence="3 6" id="KW-0346">Stress response</keyword>
<evidence type="ECO:0000256" key="6">
    <source>
        <dbReference type="HAMAP-Rule" id="MF_00081"/>
    </source>
</evidence>
<sequence length="341" mass="37927">MLTERQRLILNAIIDDYIRSAEPVGSRSISKRGEVGFSPATIRNEMSDLEELGFLEQPHTSAGRIPSNKGYRYYVDHLVKLGDVGKHELDVLKLFFAERIQEMEHVIQHAASILSNLTNYTSIVLGPEVFSTTLRHVQLLPLNEDTAVAIIVTNTGHVENKTVKLPEGIQASELEKIVSILNSKLAGVPLLHLKSKLHTEVGQELSRYVTGYEDMLGMLNSVFAGEQHSKLFLSGTTNIMAQPEFKDVDKVKTILDLFEETPTWVKMFTSAPEGIQVRIGAENNMEAIQACSLITATYTLEGQQLGTIGILGPTRMDYAKVISLMNVLSKDLALVMGRWYK</sequence>
<protein>
    <recommendedName>
        <fullName evidence="6">Heat-inducible transcription repressor HrcA</fullName>
    </recommendedName>
</protein>
<dbReference type="PANTHER" id="PTHR34824">
    <property type="entry name" value="HEAT-INDUCIBLE TRANSCRIPTION REPRESSOR HRCA"/>
    <property type="match status" value="1"/>
</dbReference>
<comment type="similarity">
    <text evidence="6">Belongs to the HrcA family.</text>
</comment>
<feature type="domain" description="Heat-inducible transcription repressor HrcA C-terminal" evidence="7">
    <location>
        <begin position="104"/>
        <end position="322"/>
    </location>
</feature>
<reference evidence="9 10" key="1">
    <citation type="submission" date="2015-01" db="EMBL/GenBank/DDBJ databases">
        <title>Paenibacillus swuensis/DY6/whole genome sequencing.</title>
        <authorList>
            <person name="Kim M.K."/>
            <person name="Srinivasan S."/>
            <person name="Lee J.-J."/>
        </authorList>
    </citation>
    <scope>NUCLEOTIDE SEQUENCE [LARGE SCALE GENOMIC DNA]</scope>
    <source>
        <strain evidence="9 10">DY6</strain>
    </source>
</reference>
<organism evidence="9 10">
    <name type="scientific">Paenibacillus swuensis</name>
    <dbReference type="NCBI Taxonomy" id="1178515"/>
    <lineage>
        <taxon>Bacteria</taxon>
        <taxon>Bacillati</taxon>
        <taxon>Bacillota</taxon>
        <taxon>Bacilli</taxon>
        <taxon>Bacillales</taxon>
        <taxon>Paenibacillaceae</taxon>
        <taxon>Paenibacillus</taxon>
    </lineage>
</organism>
<dbReference type="OrthoDB" id="9783139at2"/>
<evidence type="ECO:0000256" key="5">
    <source>
        <dbReference type="ARBA" id="ARBA00055319"/>
    </source>
</evidence>
<keyword evidence="10" id="KW-1185">Reference proteome</keyword>
<evidence type="ECO:0000259" key="8">
    <source>
        <dbReference type="Pfam" id="PF03444"/>
    </source>
</evidence>
<evidence type="ECO:0000256" key="1">
    <source>
        <dbReference type="ARBA" id="ARBA00022491"/>
    </source>
</evidence>
<keyword evidence="1 6" id="KW-0678">Repressor</keyword>
<comment type="function">
    <text evidence="5 6">Negative regulator of class I heat shock genes (grpE-dnaK-dnaJ and groELS operons). Prevents heat-shock induction of these operons.</text>
</comment>
<keyword evidence="2 6" id="KW-0805">Transcription regulation</keyword>
<dbReference type="InterPro" id="IPR023120">
    <property type="entry name" value="WHTH_transcript_rep_HrcA_IDD"/>
</dbReference>
<evidence type="ECO:0000313" key="10">
    <source>
        <dbReference type="Proteomes" id="UP000076927"/>
    </source>
</evidence>